<organism evidence="1 2">
    <name type="scientific">Gordonia phage Stormageddon</name>
    <dbReference type="NCBI Taxonomy" id="2656541"/>
    <lineage>
        <taxon>Viruses</taxon>
        <taxon>Duplodnaviria</taxon>
        <taxon>Heunggongvirae</taxon>
        <taxon>Uroviricota</taxon>
        <taxon>Caudoviricetes</taxon>
        <taxon>Stormageddonvirus</taxon>
        <taxon>Stormageddonvirus Stormageddon</taxon>
    </lineage>
</organism>
<dbReference type="GeneID" id="64766808"/>
<evidence type="ECO:0000313" key="1">
    <source>
        <dbReference type="EMBL" id="QGJ94961.1"/>
    </source>
</evidence>
<dbReference type="Proteomes" id="UP000423065">
    <property type="component" value="Segment"/>
</dbReference>
<protein>
    <submittedName>
        <fullName evidence="1">Uncharacterized protein</fullName>
    </submittedName>
</protein>
<dbReference type="EMBL" id="MN586040">
    <property type="protein sequence ID" value="QGJ94961.1"/>
    <property type="molecule type" value="Genomic_DNA"/>
</dbReference>
<proteinExistence type="predicted"/>
<dbReference type="KEGG" id="vg:64766808"/>
<reference evidence="1 2" key="1">
    <citation type="submission" date="2019-10" db="EMBL/GenBank/DDBJ databases">
        <authorList>
            <person name="Garlena R.A."/>
            <person name="Russell D.A."/>
            <person name="Pope W.H."/>
            <person name="Jacobs-Sera D."/>
            <person name="Hatfull G.F."/>
        </authorList>
    </citation>
    <scope>NUCLEOTIDE SEQUENCE [LARGE SCALE GENOMIC DNA]</scope>
</reference>
<keyword evidence="2" id="KW-1185">Reference proteome</keyword>
<gene>
    <name evidence="1" type="primary">100</name>
    <name evidence="1" type="ORF">SEA_STORMAGEDDON_100</name>
</gene>
<evidence type="ECO:0000313" key="2">
    <source>
        <dbReference type="Proteomes" id="UP000423065"/>
    </source>
</evidence>
<sequence>MSSGQLPRWPQFFPKMKVRGKGRLPRTRVVISGELMAIYDEALRLVRDINIECFGVDHVEIAPKYEGLYQHADYRYERHQVVVSPSLPVGHSIALPFCLDCGGESCQVYHSNPSEGDSDGTATG</sequence>
<accession>A0A649VRT2</accession>
<name>A0A649VRT2_9CAUD</name>
<dbReference type="RefSeq" id="YP_010059575.1">
    <property type="nucleotide sequence ID" value="NC_054726.1"/>
</dbReference>